<evidence type="ECO:0000313" key="1">
    <source>
        <dbReference type="EMBL" id="OPF19762.1"/>
    </source>
</evidence>
<protein>
    <submittedName>
        <fullName evidence="1">Uncharacterized protein</fullName>
    </submittedName>
</protein>
<dbReference type="EMBL" id="MVGR01000002">
    <property type="protein sequence ID" value="OPF19762.1"/>
    <property type="molecule type" value="Genomic_DNA"/>
</dbReference>
<sequence>MNPLTNLRAEIFEELLALNAELGVAGKKWKKHCSFTERLYRESATKLGRIIASRRDDASVCRILEEVGNALVLHGTAAIFPEARRESYTFACRTLNLLPKGTSVQLRLFLN</sequence>
<name>A0A1V4BYG7_MICAE</name>
<dbReference type="Proteomes" id="UP000189835">
    <property type="component" value="Unassembled WGS sequence"/>
</dbReference>
<evidence type="ECO:0000313" key="2">
    <source>
        <dbReference type="Proteomes" id="UP000189835"/>
    </source>
</evidence>
<proteinExistence type="predicted"/>
<gene>
    <name evidence="1" type="ORF">B1L04_02970</name>
</gene>
<reference evidence="1 2" key="1">
    <citation type="submission" date="2017-02" db="EMBL/GenBank/DDBJ databases">
        <title>Genome sequence of Microcystis aeruginosa KW.</title>
        <authorList>
            <person name="Oh H.-M."/>
            <person name="Ahn C.-Y."/>
            <person name="Jeong H."/>
            <person name="Srivastava A."/>
            <person name="Lee H.-G."/>
            <person name="Kang S.-R."/>
        </authorList>
    </citation>
    <scope>NUCLEOTIDE SEQUENCE [LARGE SCALE GENOMIC DNA]</scope>
    <source>
        <strain evidence="1 2">KW</strain>
    </source>
</reference>
<accession>A0A1V4BYG7</accession>
<dbReference type="AlphaFoldDB" id="A0A1V4BYG7"/>
<comment type="caution">
    <text evidence="1">The sequence shown here is derived from an EMBL/GenBank/DDBJ whole genome shotgun (WGS) entry which is preliminary data.</text>
</comment>
<organism evidence="1 2">
    <name type="scientific">Microcystis aeruginosa KW</name>
    <dbReference type="NCBI Taxonomy" id="1960155"/>
    <lineage>
        <taxon>Bacteria</taxon>
        <taxon>Bacillati</taxon>
        <taxon>Cyanobacteriota</taxon>
        <taxon>Cyanophyceae</taxon>
        <taxon>Oscillatoriophycideae</taxon>
        <taxon>Chroococcales</taxon>
        <taxon>Microcystaceae</taxon>
        <taxon>Microcystis</taxon>
    </lineage>
</organism>
<dbReference type="RefSeq" id="WP_079205724.1">
    <property type="nucleotide sequence ID" value="NZ_MVGR01000002.1"/>
</dbReference>